<organism evidence="2 3">
    <name type="scientific">Pyrenophora teres f. teres</name>
    <dbReference type="NCBI Taxonomy" id="97479"/>
    <lineage>
        <taxon>Eukaryota</taxon>
        <taxon>Fungi</taxon>
        <taxon>Dikarya</taxon>
        <taxon>Ascomycota</taxon>
        <taxon>Pezizomycotina</taxon>
        <taxon>Dothideomycetes</taxon>
        <taxon>Pleosporomycetidae</taxon>
        <taxon>Pleosporales</taxon>
        <taxon>Pleosporineae</taxon>
        <taxon>Pleosporaceae</taxon>
        <taxon>Pyrenophora</taxon>
    </lineage>
</organism>
<name>A0A6S6VGH8_9PLEO</name>
<sequence>MTTNQGQRDATVTLTDPSNWIPWYRQLKLKCQPIGIWALVDLNGTTLPSAKPQIPLPPDITQYEPNTIDVNPPNASSSTARQGRGRGQTHEHIPDLSSASSRTVSAIIPTRMSELLEKGQEAYKNDCNDFNMHFKLHKIREKEYLKETNSLTKTYDHILRTVSPHLLLSCCVEGRTLRAWITALQDTVEVDEDKEKARARERYHHSLKPMRSTQNWEAWLGEYNQAATSA</sequence>
<dbReference type="Proteomes" id="UP000472372">
    <property type="component" value="Chromosome 3"/>
</dbReference>
<evidence type="ECO:0000256" key="1">
    <source>
        <dbReference type="SAM" id="MobiDB-lite"/>
    </source>
</evidence>
<protein>
    <submittedName>
        <fullName evidence="2">Uncharacterized protein</fullName>
    </submittedName>
</protein>
<feature type="compositionally biased region" description="Polar residues" evidence="1">
    <location>
        <begin position="66"/>
        <end position="81"/>
    </location>
</feature>
<evidence type="ECO:0000313" key="3">
    <source>
        <dbReference type="Proteomes" id="UP000472372"/>
    </source>
</evidence>
<accession>A0A6S6VGH8</accession>
<gene>
    <name evidence="2" type="ORF">PTTW11_03260</name>
</gene>
<feature type="region of interest" description="Disordered" evidence="1">
    <location>
        <begin position="66"/>
        <end position="100"/>
    </location>
</feature>
<reference evidence="2" key="1">
    <citation type="submission" date="2021-02" db="EMBL/GenBank/DDBJ databases">
        <authorList>
            <person name="Syme A R."/>
            <person name="Syme A R."/>
            <person name="Moolhuijzen P."/>
        </authorList>
    </citation>
    <scope>NUCLEOTIDE SEQUENCE</scope>
    <source>
        <strain evidence="2">W1-1</strain>
    </source>
</reference>
<evidence type="ECO:0000313" key="2">
    <source>
        <dbReference type="EMBL" id="CAE7021436.1"/>
    </source>
</evidence>
<dbReference type="AlphaFoldDB" id="A0A6S6VGH8"/>
<proteinExistence type="predicted"/>
<dbReference type="EMBL" id="HG992979">
    <property type="protein sequence ID" value="CAE7021436.1"/>
    <property type="molecule type" value="Genomic_DNA"/>
</dbReference>